<dbReference type="RefSeq" id="WP_026801175.1">
    <property type="nucleotide sequence ID" value="NZ_AULI01000013.1"/>
</dbReference>
<comment type="caution">
    <text evidence="2">The sequence shown here is derived from an EMBL/GenBank/DDBJ whole genome shotgun (WGS) entry which is preliminary data.</text>
</comment>
<dbReference type="Gene3D" id="3.40.50.360">
    <property type="match status" value="1"/>
</dbReference>
<dbReference type="STRING" id="1385510.GCA_000425205_02899"/>
<accession>A0A0A5GHX3</accession>
<protein>
    <submittedName>
        <fullName evidence="2">BRAMP protein</fullName>
    </submittedName>
</protein>
<dbReference type="GO" id="GO:0016491">
    <property type="term" value="F:oxidoreductase activity"/>
    <property type="evidence" value="ECO:0007669"/>
    <property type="project" value="InterPro"/>
</dbReference>
<dbReference type="eggNOG" id="COG0655">
    <property type="taxonomic scope" value="Bacteria"/>
</dbReference>
<proteinExistence type="predicted"/>
<gene>
    <name evidence="2" type="ORF">N781_06555</name>
</gene>
<dbReference type="SUPFAM" id="SSF52218">
    <property type="entry name" value="Flavoproteins"/>
    <property type="match status" value="1"/>
</dbReference>
<feature type="domain" description="NADPH-dependent FMN reductase-like" evidence="1">
    <location>
        <begin position="1"/>
        <end position="153"/>
    </location>
</feature>
<dbReference type="EMBL" id="AVPE01000013">
    <property type="protein sequence ID" value="KGX90720.1"/>
    <property type="molecule type" value="Genomic_DNA"/>
</dbReference>
<sequence length="204" mass="22934">MKALLLNCSPHKSIDDQETEKLLQESTNILRKEEIDTERIHLRDLTLTLGTPADHTSTEDDFDFVLRKIKESQILILGSPVSVGEKSSIASLVLERLNEYQSVSTPRGESIFDNKVGGTIISGGGYDGTRLAAQSILYRLSVLGFTIPPHADALFDRCSDEYDNGDYYETEFIVNQVQRMSLNVLHAAQLFQYYPYPILQQSSE</sequence>
<dbReference type="InterPro" id="IPR005025">
    <property type="entry name" value="FMN_Rdtase-like_dom"/>
</dbReference>
<dbReference type="AlphaFoldDB" id="A0A0A5GHX3"/>
<keyword evidence="3" id="KW-1185">Reference proteome</keyword>
<organism evidence="2 3">
    <name type="scientific">Pontibacillus halophilus JSM 076056 = DSM 19796</name>
    <dbReference type="NCBI Taxonomy" id="1385510"/>
    <lineage>
        <taxon>Bacteria</taxon>
        <taxon>Bacillati</taxon>
        <taxon>Bacillota</taxon>
        <taxon>Bacilli</taxon>
        <taxon>Bacillales</taxon>
        <taxon>Bacillaceae</taxon>
        <taxon>Pontibacillus</taxon>
    </lineage>
</organism>
<dbReference type="InterPro" id="IPR029039">
    <property type="entry name" value="Flavoprotein-like_sf"/>
</dbReference>
<dbReference type="OrthoDB" id="9790975at2"/>
<dbReference type="Pfam" id="PF03358">
    <property type="entry name" value="FMN_red"/>
    <property type="match status" value="1"/>
</dbReference>
<name>A0A0A5GHX3_9BACI</name>
<evidence type="ECO:0000313" key="3">
    <source>
        <dbReference type="Proteomes" id="UP000030528"/>
    </source>
</evidence>
<dbReference type="Proteomes" id="UP000030528">
    <property type="component" value="Unassembled WGS sequence"/>
</dbReference>
<reference evidence="2 3" key="1">
    <citation type="submission" date="2013-08" db="EMBL/GenBank/DDBJ databases">
        <authorList>
            <person name="Huang J."/>
            <person name="Wang G."/>
        </authorList>
    </citation>
    <scope>NUCLEOTIDE SEQUENCE [LARGE SCALE GENOMIC DNA]</scope>
    <source>
        <strain evidence="2 3">JSM 076056</strain>
    </source>
</reference>
<evidence type="ECO:0000259" key="1">
    <source>
        <dbReference type="Pfam" id="PF03358"/>
    </source>
</evidence>
<evidence type="ECO:0000313" key="2">
    <source>
        <dbReference type="EMBL" id="KGX90720.1"/>
    </source>
</evidence>